<reference evidence="15" key="1">
    <citation type="submission" date="2022-11" db="UniProtKB">
        <authorList>
            <consortium name="WormBaseParasite"/>
        </authorList>
    </citation>
    <scope>IDENTIFICATION</scope>
</reference>
<evidence type="ECO:0000313" key="15">
    <source>
        <dbReference type="WBParaSite" id="PSAMB.scaffold334size56143.g4738.t1"/>
    </source>
</evidence>
<dbReference type="Gene3D" id="3.40.390.10">
    <property type="entry name" value="Collagenase (Catalytic Domain)"/>
    <property type="match status" value="1"/>
</dbReference>
<dbReference type="Proteomes" id="UP000887566">
    <property type="component" value="Unplaced"/>
</dbReference>
<dbReference type="SUPFAM" id="SSF55486">
    <property type="entry name" value="Metalloproteases ('zincins'), catalytic domain"/>
    <property type="match status" value="1"/>
</dbReference>
<feature type="domain" description="Peptidase M12A" evidence="13">
    <location>
        <begin position="28"/>
        <end position="232"/>
    </location>
</feature>
<dbReference type="PRINTS" id="PR00480">
    <property type="entry name" value="ASTACIN"/>
</dbReference>
<feature type="chain" id="PRO_5038172300" description="Metalloendopeptidase" evidence="9">
    <location>
        <begin position="24"/>
        <end position="658"/>
    </location>
</feature>
<feature type="signal peptide" evidence="9">
    <location>
        <begin position="1"/>
        <end position="23"/>
    </location>
</feature>
<dbReference type="Pfam" id="PF01400">
    <property type="entry name" value="Astacin"/>
    <property type="match status" value="1"/>
</dbReference>
<dbReference type="SUPFAM" id="SSF103473">
    <property type="entry name" value="MFS general substrate transporter"/>
    <property type="match status" value="1"/>
</dbReference>
<dbReference type="InterPro" id="IPR024079">
    <property type="entry name" value="MetalloPept_cat_dom_sf"/>
</dbReference>
<dbReference type="FunFam" id="1.20.1250.20:FF:000003">
    <property type="entry name" value="Solute carrier family 17 member 3"/>
    <property type="match status" value="1"/>
</dbReference>
<keyword evidence="6 11" id="KW-0472">Membrane</keyword>
<dbReference type="PANTHER" id="PTHR11662">
    <property type="entry name" value="SOLUTE CARRIER FAMILY 17"/>
    <property type="match status" value="1"/>
</dbReference>
<keyword evidence="9" id="KW-0732">Signal</keyword>
<evidence type="ECO:0000259" key="12">
    <source>
        <dbReference type="PROSITE" id="PS50850"/>
    </source>
</evidence>
<evidence type="ECO:0000259" key="13">
    <source>
        <dbReference type="PROSITE" id="PS51864"/>
    </source>
</evidence>
<feature type="domain" description="Major facilitator superfamily (MFS) profile" evidence="12">
    <location>
        <begin position="253"/>
        <end position="658"/>
    </location>
</feature>
<feature type="transmembrane region" description="Helical" evidence="11">
    <location>
        <begin position="566"/>
        <end position="585"/>
    </location>
</feature>
<dbReference type="PROSITE" id="PS50850">
    <property type="entry name" value="MFS"/>
    <property type="match status" value="1"/>
</dbReference>
<keyword evidence="8 9" id="KW-0479">Metal-binding</keyword>
<feature type="binding site" evidence="8">
    <location>
        <position position="134"/>
    </location>
    <ligand>
        <name>Zn(2+)</name>
        <dbReference type="ChEBI" id="CHEBI:29105"/>
        <note>catalytic</note>
    </ligand>
</feature>
<organism evidence="14 15">
    <name type="scientific">Plectus sambesii</name>
    <dbReference type="NCBI Taxonomy" id="2011161"/>
    <lineage>
        <taxon>Eukaryota</taxon>
        <taxon>Metazoa</taxon>
        <taxon>Ecdysozoa</taxon>
        <taxon>Nematoda</taxon>
        <taxon>Chromadorea</taxon>
        <taxon>Plectida</taxon>
        <taxon>Plectina</taxon>
        <taxon>Plectoidea</taxon>
        <taxon>Plectidae</taxon>
        <taxon>Plectus</taxon>
    </lineage>
</organism>
<dbReference type="PANTHER" id="PTHR11662:SF399">
    <property type="entry name" value="FI19708P1-RELATED"/>
    <property type="match status" value="1"/>
</dbReference>
<evidence type="ECO:0000256" key="3">
    <source>
        <dbReference type="ARBA" id="ARBA00022692"/>
    </source>
</evidence>
<keyword evidence="7" id="KW-1015">Disulfide bond</keyword>
<protein>
    <recommendedName>
        <fullName evidence="9">Metalloendopeptidase</fullName>
        <ecNumber evidence="9">3.4.24.-</ecNumber>
    </recommendedName>
</protein>
<evidence type="ECO:0000256" key="2">
    <source>
        <dbReference type="ARBA" id="ARBA00022448"/>
    </source>
</evidence>
<evidence type="ECO:0000256" key="7">
    <source>
        <dbReference type="ARBA" id="ARBA00023157"/>
    </source>
</evidence>
<feature type="transmembrane region" description="Helical" evidence="11">
    <location>
        <begin position="490"/>
        <end position="507"/>
    </location>
</feature>
<keyword evidence="8 9" id="KW-0378">Hydrolase</keyword>
<evidence type="ECO:0000256" key="9">
    <source>
        <dbReference type="RuleBase" id="RU361183"/>
    </source>
</evidence>
<feature type="active site" evidence="8">
    <location>
        <position position="125"/>
    </location>
</feature>
<dbReference type="GO" id="GO:0006508">
    <property type="term" value="P:proteolysis"/>
    <property type="evidence" value="ECO:0007669"/>
    <property type="project" value="UniProtKB-KW"/>
</dbReference>
<keyword evidence="2" id="KW-0813">Transport</keyword>
<dbReference type="InterPro" id="IPR001506">
    <property type="entry name" value="Peptidase_M12A"/>
</dbReference>
<feature type="binding site" evidence="8">
    <location>
        <position position="128"/>
    </location>
    <ligand>
        <name>Zn(2+)</name>
        <dbReference type="ChEBI" id="CHEBI:29105"/>
        <note>catalytic</note>
    </ligand>
</feature>
<keyword evidence="5 11" id="KW-1133">Transmembrane helix</keyword>
<dbReference type="GO" id="GO:0016020">
    <property type="term" value="C:membrane"/>
    <property type="evidence" value="ECO:0007669"/>
    <property type="project" value="UniProtKB-SubCell"/>
</dbReference>
<keyword evidence="8 9" id="KW-0482">Metalloprotease</keyword>
<comment type="cofactor">
    <cofactor evidence="8 9">
        <name>Zn(2+)</name>
        <dbReference type="ChEBI" id="CHEBI:29105"/>
    </cofactor>
    <text evidence="8 9">Binds 1 zinc ion per subunit.</text>
</comment>
<keyword evidence="8 9" id="KW-0862">Zinc</keyword>
<dbReference type="InterPro" id="IPR050382">
    <property type="entry name" value="MFS_Na/Anion_cotransporter"/>
</dbReference>
<dbReference type="GO" id="GO:0004222">
    <property type="term" value="F:metalloendopeptidase activity"/>
    <property type="evidence" value="ECO:0007669"/>
    <property type="project" value="UniProtKB-UniRule"/>
</dbReference>
<evidence type="ECO:0000256" key="6">
    <source>
        <dbReference type="ARBA" id="ARBA00023136"/>
    </source>
</evidence>
<evidence type="ECO:0000256" key="4">
    <source>
        <dbReference type="ARBA" id="ARBA00022847"/>
    </source>
</evidence>
<accession>A0A914W633</accession>
<proteinExistence type="predicted"/>
<evidence type="ECO:0000256" key="1">
    <source>
        <dbReference type="ARBA" id="ARBA00004141"/>
    </source>
</evidence>
<keyword evidence="14" id="KW-1185">Reference proteome</keyword>
<dbReference type="Gene3D" id="1.20.1250.20">
    <property type="entry name" value="MFS general substrate transporter like domains"/>
    <property type="match status" value="2"/>
</dbReference>
<dbReference type="InterPro" id="IPR036259">
    <property type="entry name" value="MFS_trans_sf"/>
</dbReference>
<evidence type="ECO:0000256" key="10">
    <source>
        <dbReference type="SAM" id="MobiDB-lite"/>
    </source>
</evidence>
<dbReference type="WBParaSite" id="PSAMB.scaffold334size56143.g4738.t1">
    <property type="protein sequence ID" value="PSAMB.scaffold334size56143.g4738.t1"/>
    <property type="gene ID" value="PSAMB.scaffold334size56143.g4738"/>
</dbReference>
<dbReference type="GO" id="GO:0006820">
    <property type="term" value="P:monoatomic anion transport"/>
    <property type="evidence" value="ECO:0007669"/>
    <property type="project" value="TreeGrafter"/>
</dbReference>
<feature type="transmembrane region" description="Helical" evidence="11">
    <location>
        <begin position="355"/>
        <end position="378"/>
    </location>
</feature>
<feature type="transmembrane region" description="Helical" evidence="11">
    <location>
        <begin position="384"/>
        <end position="406"/>
    </location>
</feature>
<evidence type="ECO:0000256" key="11">
    <source>
        <dbReference type="SAM" id="Phobius"/>
    </source>
</evidence>
<name>A0A914W633_9BILA</name>
<keyword evidence="8 9" id="KW-0645">Protease</keyword>
<dbReference type="AlphaFoldDB" id="A0A914W633"/>
<dbReference type="Pfam" id="PF07690">
    <property type="entry name" value="MFS_1"/>
    <property type="match status" value="1"/>
</dbReference>
<feature type="transmembrane region" description="Helical" evidence="11">
    <location>
        <begin position="527"/>
        <end position="545"/>
    </location>
</feature>
<comment type="caution">
    <text evidence="8">Lacks conserved residue(s) required for the propagation of feature annotation.</text>
</comment>
<keyword evidence="4" id="KW-0769">Symport</keyword>
<dbReference type="InterPro" id="IPR006026">
    <property type="entry name" value="Peptidase_Metallo"/>
</dbReference>
<dbReference type="InterPro" id="IPR020846">
    <property type="entry name" value="MFS_dom"/>
</dbReference>
<dbReference type="GO" id="GO:0008270">
    <property type="term" value="F:zinc ion binding"/>
    <property type="evidence" value="ECO:0007669"/>
    <property type="project" value="UniProtKB-UniRule"/>
</dbReference>
<keyword evidence="3 11" id="KW-0812">Transmembrane</keyword>
<feature type="region of interest" description="Disordered" evidence="10">
    <location>
        <begin position="282"/>
        <end position="301"/>
    </location>
</feature>
<dbReference type="EC" id="3.4.24.-" evidence="9"/>
<feature type="transmembrane region" description="Helical" evidence="11">
    <location>
        <begin position="328"/>
        <end position="348"/>
    </location>
</feature>
<dbReference type="SMART" id="SM00235">
    <property type="entry name" value="ZnMc"/>
    <property type="match status" value="1"/>
</dbReference>
<dbReference type="PROSITE" id="PS51864">
    <property type="entry name" value="ASTACIN"/>
    <property type="match status" value="1"/>
</dbReference>
<feature type="binding site" evidence="8">
    <location>
        <position position="124"/>
    </location>
    <ligand>
        <name>Zn(2+)</name>
        <dbReference type="ChEBI" id="CHEBI:29105"/>
        <note>catalytic</note>
    </ligand>
</feature>
<sequence length="658" mass="73997">MSSAARWLTIAVLLCSTIQMSYSAFVINFNSNPFHAKKWPSYEVKYRLSKSFLPDELANIKEAFRQFETYTCLRFIDSPSMAVYDGIYFYRVRDERCRGTVGKQPRNVVYGYRRCWTKVGYILHEIMHNLGFRHEHQRPDRDHYIRLIPDHIQHDKMNFFDRIDDTKYFDTLNSEYDPYSVMHYEPTLFTIAENMVSMEPASDTWVAEHIGQKEHLSPGDVQAINKLYSFFSLKSTRLGVACLMCYSMTAMALMRTNLAVALVCMVNSSVLLEQNSSQLSHNQSLNSSFNRSQNDSATGEREHACLLTPDEDNEYNGELNWTPTQISLIFSALSWGGLLTGVFSGWVADRYGPKNILLAACVIHVIGSFLTPTIAVHVGFYGMVAIRFIMGLGQGVIIPCMGALIARWFPSTERSTAIAIYTTGKELGTIGVVWCICWLPTVSNSPENNRLISKKELMYLQQELKSQSLQNRKVATQHVPWAKMFRSGPILAQVIMNAAAACFMGVYQSYLPTYFMQVLALNLKQNGLLSALPFFVQMVVKMFVSSLSDRFQRRDNKPNSTTLCKVFNSIGAFGSALCLVVLSFLDCRHVPLAVFLICASFAAFASFAPGFFTSQISIAPVYSGIVSSFARVCAQVGQIAAPSIVGYFVVEARPLSFP</sequence>
<evidence type="ECO:0000256" key="8">
    <source>
        <dbReference type="PROSITE-ProRule" id="PRU01211"/>
    </source>
</evidence>
<comment type="subcellular location">
    <subcellularLocation>
        <location evidence="1">Membrane</location>
        <topology evidence="1">Multi-pass membrane protein</topology>
    </subcellularLocation>
</comment>
<feature type="transmembrane region" description="Helical" evidence="11">
    <location>
        <begin position="591"/>
        <end position="612"/>
    </location>
</feature>
<dbReference type="InterPro" id="IPR011701">
    <property type="entry name" value="MFS"/>
</dbReference>
<dbReference type="GO" id="GO:0015293">
    <property type="term" value="F:symporter activity"/>
    <property type="evidence" value="ECO:0007669"/>
    <property type="project" value="UniProtKB-KW"/>
</dbReference>
<evidence type="ECO:0000256" key="5">
    <source>
        <dbReference type="ARBA" id="ARBA00022989"/>
    </source>
</evidence>
<evidence type="ECO:0000313" key="14">
    <source>
        <dbReference type="Proteomes" id="UP000887566"/>
    </source>
</evidence>